<keyword evidence="3" id="KW-0479">Metal-binding</keyword>
<comment type="cofactor">
    <cofactor evidence="1">
        <name>Zn(2+)</name>
        <dbReference type="ChEBI" id="CHEBI:29105"/>
    </cofactor>
</comment>
<reference evidence="6 7" key="1">
    <citation type="submission" date="2024-01" db="EMBL/GenBank/DDBJ databases">
        <authorList>
            <person name="Allen C."/>
            <person name="Tagirdzhanova G."/>
        </authorList>
    </citation>
    <scope>NUCLEOTIDE SEQUENCE [LARGE SCALE GENOMIC DNA]</scope>
</reference>
<evidence type="ECO:0000256" key="5">
    <source>
        <dbReference type="RuleBase" id="RU003956"/>
    </source>
</evidence>
<keyword evidence="4 5" id="KW-0862">Zinc</keyword>
<keyword evidence="7" id="KW-1185">Reference proteome</keyword>
<dbReference type="InterPro" id="IPR036874">
    <property type="entry name" value="Carbonic_anhydrase_sf"/>
</dbReference>
<evidence type="ECO:0000256" key="4">
    <source>
        <dbReference type="ARBA" id="ARBA00022833"/>
    </source>
</evidence>
<comment type="caution">
    <text evidence="6">The sequence shown here is derived from an EMBL/GenBank/DDBJ whole genome shotgun (WGS) entry which is preliminary data.</text>
</comment>
<protein>
    <recommendedName>
        <fullName evidence="5">Carbonic anhydrase</fullName>
        <ecNumber evidence="5">4.2.1.1</ecNumber>
    </recommendedName>
    <alternativeName>
        <fullName evidence="5">Carbonate dehydratase</fullName>
    </alternativeName>
</protein>
<name>A0ABP0BNV6_9PEZI</name>
<gene>
    <name evidence="6" type="ORF">SBRCBS47491_004422</name>
</gene>
<dbReference type="Proteomes" id="UP001642406">
    <property type="component" value="Unassembled WGS sequence"/>
</dbReference>
<accession>A0ABP0BNV6</accession>
<comment type="catalytic activity">
    <reaction evidence="5">
        <text>hydrogencarbonate + H(+) = CO2 + H2O</text>
        <dbReference type="Rhea" id="RHEA:10748"/>
        <dbReference type="ChEBI" id="CHEBI:15377"/>
        <dbReference type="ChEBI" id="CHEBI:15378"/>
        <dbReference type="ChEBI" id="CHEBI:16526"/>
        <dbReference type="ChEBI" id="CHEBI:17544"/>
        <dbReference type="EC" id="4.2.1.1"/>
    </reaction>
</comment>
<dbReference type="SUPFAM" id="SSF53056">
    <property type="entry name" value="beta-carbonic anhydrase, cab"/>
    <property type="match status" value="1"/>
</dbReference>
<dbReference type="EMBL" id="CAWUHC010000033">
    <property type="protein sequence ID" value="CAK7221130.1"/>
    <property type="molecule type" value="Genomic_DNA"/>
</dbReference>
<dbReference type="Gene3D" id="3.40.1050.10">
    <property type="entry name" value="Carbonic anhydrase"/>
    <property type="match status" value="1"/>
</dbReference>
<evidence type="ECO:0000313" key="7">
    <source>
        <dbReference type="Proteomes" id="UP001642406"/>
    </source>
</evidence>
<dbReference type="PANTHER" id="PTHR43175">
    <property type="entry name" value="CARBONIC ANHYDRASE"/>
    <property type="match status" value="1"/>
</dbReference>
<evidence type="ECO:0000313" key="6">
    <source>
        <dbReference type="EMBL" id="CAK7221130.1"/>
    </source>
</evidence>
<dbReference type="SMART" id="SM00947">
    <property type="entry name" value="Pro_CA"/>
    <property type="match status" value="1"/>
</dbReference>
<evidence type="ECO:0000256" key="2">
    <source>
        <dbReference type="ARBA" id="ARBA00006217"/>
    </source>
</evidence>
<comment type="function">
    <text evidence="5">Reversible hydration of carbon dioxide.</text>
</comment>
<organism evidence="6 7">
    <name type="scientific">Sporothrix bragantina</name>
    <dbReference type="NCBI Taxonomy" id="671064"/>
    <lineage>
        <taxon>Eukaryota</taxon>
        <taxon>Fungi</taxon>
        <taxon>Dikarya</taxon>
        <taxon>Ascomycota</taxon>
        <taxon>Pezizomycotina</taxon>
        <taxon>Sordariomycetes</taxon>
        <taxon>Sordariomycetidae</taxon>
        <taxon>Ophiostomatales</taxon>
        <taxon>Ophiostomataceae</taxon>
        <taxon>Sporothrix</taxon>
    </lineage>
</organism>
<dbReference type="PANTHER" id="PTHR43175:SF3">
    <property type="entry name" value="CARBON DISULFIDE HYDROLASE"/>
    <property type="match status" value="1"/>
</dbReference>
<keyword evidence="5" id="KW-0456">Lyase</keyword>
<evidence type="ECO:0000256" key="1">
    <source>
        <dbReference type="ARBA" id="ARBA00001947"/>
    </source>
</evidence>
<dbReference type="Pfam" id="PF00484">
    <property type="entry name" value="Pro_CA"/>
    <property type="match status" value="1"/>
</dbReference>
<dbReference type="InterPro" id="IPR001765">
    <property type="entry name" value="Carbonic_anhydrase"/>
</dbReference>
<dbReference type="EC" id="4.2.1.1" evidence="5"/>
<comment type="similarity">
    <text evidence="2 5">Belongs to the beta-class carbonic anhydrase family.</text>
</comment>
<sequence length="181" mass="20231">MPTITIEELLQRNKAVTHTPLPYIEELRAAGSPGPSIMIVTCLDPRCVPETFFNLQAGEVLVHRNAGGNVRLALRDINTLDTLFPSLQEICIVHHTDCGTTHVTDDGVREHIKGFTDKKLWPEVDQMDIWSNTDIEASVKGDLEWVRNTPFIRDGLKKGTKGYVFDIKTGLVTKVEPETPL</sequence>
<evidence type="ECO:0000256" key="3">
    <source>
        <dbReference type="ARBA" id="ARBA00022723"/>
    </source>
</evidence>
<proteinExistence type="inferred from homology"/>